<feature type="active site" description="Nucleophile; cysteine thiosulfonate intermediate" evidence="4">
    <location>
        <position position="229"/>
    </location>
</feature>
<dbReference type="Pfam" id="PF01507">
    <property type="entry name" value="PAPS_reduct"/>
    <property type="match status" value="1"/>
</dbReference>
<comment type="function">
    <text evidence="4">Catalyzes the formation of sulfite from adenosine 5'-phosphosulfate (APS) using thioredoxin as an electron donor.</text>
</comment>
<protein>
    <recommendedName>
        <fullName evidence="4">Adenosine 5'-phosphosulfate reductase</fullName>
        <shortName evidence="4">APS reductase</shortName>
        <ecNumber evidence="4">1.8.4.10</ecNumber>
    </recommendedName>
    <alternativeName>
        <fullName evidence="4">5'-adenylylsulfate reductase</fullName>
    </alternativeName>
    <alternativeName>
        <fullName evidence="4">Thioredoxin-dependent 5'-adenylylsulfate reductase</fullName>
    </alternativeName>
</protein>
<dbReference type="STRING" id="313367.JSE7799_00859"/>
<feature type="binding site" evidence="4">
    <location>
        <position position="203"/>
    </location>
    <ligand>
        <name>[4Fe-4S] cluster</name>
        <dbReference type="ChEBI" id="CHEBI:49883"/>
    </ligand>
</feature>
<reference evidence="6 7" key="1">
    <citation type="submission" date="2015-09" db="EMBL/GenBank/DDBJ databases">
        <authorList>
            <person name="Jackson K.R."/>
            <person name="Lunt B.L."/>
            <person name="Fisher J.N.B."/>
            <person name="Gardner A.V."/>
            <person name="Bailey M.E."/>
            <person name="Deus L.M."/>
            <person name="Earl A.S."/>
            <person name="Gibby P.D."/>
            <person name="Hartmann K.A."/>
            <person name="Liu J.E."/>
            <person name="Manci A.M."/>
            <person name="Nielsen D.A."/>
            <person name="Solomon M.B."/>
            <person name="Breakwell D.P."/>
            <person name="Burnett S.H."/>
            <person name="Grose J.H."/>
        </authorList>
    </citation>
    <scope>NUCLEOTIDE SEQUENCE [LARGE SCALE GENOMIC DNA]</scope>
    <source>
        <strain evidence="6 7">CECT 7799</strain>
    </source>
</reference>
<dbReference type="GO" id="GO:0070814">
    <property type="term" value="P:hydrogen sulfide biosynthetic process"/>
    <property type="evidence" value="ECO:0007669"/>
    <property type="project" value="UniProtKB-UniRule"/>
</dbReference>
<dbReference type="PANTHER" id="PTHR46509">
    <property type="entry name" value="PHOSPHOADENOSINE PHOSPHOSULFATE REDUCTASE"/>
    <property type="match status" value="1"/>
</dbReference>
<evidence type="ECO:0000259" key="5">
    <source>
        <dbReference type="Pfam" id="PF01507"/>
    </source>
</evidence>
<dbReference type="RefSeq" id="WP_055662516.1">
    <property type="nucleotide sequence ID" value="NZ_CYPR01000046.1"/>
</dbReference>
<comment type="cofactor">
    <cofactor evidence="4">
        <name>[4Fe-4S] cluster</name>
        <dbReference type="ChEBI" id="CHEBI:49883"/>
    </cofactor>
    <text evidence="4">Binds 1 [4Fe-4S] cluster per subunit.</text>
</comment>
<accession>A0A0M7B8K5</accession>
<evidence type="ECO:0000256" key="3">
    <source>
        <dbReference type="ARBA" id="ARBA00024327"/>
    </source>
</evidence>
<evidence type="ECO:0000256" key="1">
    <source>
        <dbReference type="ARBA" id="ARBA00009732"/>
    </source>
</evidence>
<dbReference type="EMBL" id="CYPR01000046">
    <property type="protein sequence ID" value="CUH29879.1"/>
    <property type="molecule type" value="Genomic_DNA"/>
</dbReference>
<feature type="binding site" evidence="4">
    <location>
        <position position="122"/>
    </location>
    <ligand>
        <name>[4Fe-4S] cluster</name>
        <dbReference type="ChEBI" id="CHEBI:49883"/>
    </ligand>
</feature>
<keyword evidence="4" id="KW-0963">Cytoplasm</keyword>
<dbReference type="GO" id="GO:0046872">
    <property type="term" value="F:metal ion binding"/>
    <property type="evidence" value="ECO:0007669"/>
    <property type="project" value="UniProtKB-KW"/>
</dbReference>
<name>A0A0M7B8K5_9RHOB</name>
<dbReference type="GO" id="GO:0043866">
    <property type="term" value="F:adenylyl-sulfate reductase (thioredoxin) activity"/>
    <property type="evidence" value="ECO:0007669"/>
    <property type="project" value="UniProtKB-EC"/>
</dbReference>
<dbReference type="PANTHER" id="PTHR46509:SF1">
    <property type="entry name" value="PHOSPHOADENOSINE PHOSPHOSULFATE REDUCTASE"/>
    <property type="match status" value="1"/>
</dbReference>
<dbReference type="NCBIfam" id="NF002537">
    <property type="entry name" value="PRK02090.1"/>
    <property type="match status" value="1"/>
</dbReference>
<dbReference type="InterPro" id="IPR002500">
    <property type="entry name" value="PAPS_reduct_dom"/>
</dbReference>
<keyword evidence="4" id="KW-0408">Iron</keyword>
<dbReference type="EC" id="1.8.4.10" evidence="4"/>
<dbReference type="PIRSF" id="PIRSF000857">
    <property type="entry name" value="PAPS_reductase"/>
    <property type="match status" value="1"/>
</dbReference>
<proteinExistence type="inferred from homology"/>
<gene>
    <name evidence="4 6" type="primary">cysH</name>
    <name evidence="6" type="ORF">JSE7799_00859</name>
</gene>
<dbReference type="AlphaFoldDB" id="A0A0M7B8K5"/>
<comment type="subcellular location">
    <subcellularLocation>
        <location evidence="4">Cytoplasm</location>
    </subcellularLocation>
</comment>
<dbReference type="HAMAP" id="MF_00063">
    <property type="entry name" value="CysH"/>
    <property type="match status" value="1"/>
</dbReference>
<dbReference type="SUPFAM" id="SSF52402">
    <property type="entry name" value="Adenine nucleotide alpha hydrolases-like"/>
    <property type="match status" value="1"/>
</dbReference>
<keyword evidence="2 4" id="KW-0560">Oxidoreductase</keyword>
<dbReference type="GO" id="GO:0004604">
    <property type="term" value="F:phosphoadenylyl-sulfate reductase (thioredoxin) activity"/>
    <property type="evidence" value="ECO:0007669"/>
    <property type="project" value="UniProtKB-UniRule"/>
</dbReference>
<evidence type="ECO:0000256" key="2">
    <source>
        <dbReference type="ARBA" id="ARBA00023002"/>
    </source>
</evidence>
<dbReference type="Proteomes" id="UP000049455">
    <property type="component" value="Unassembled WGS sequence"/>
</dbReference>
<dbReference type="CDD" id="cd23945">
    <property type="entry name" value="PAPS_reductase"/>
    <property type="match status" value="1"/>
</dbReference>
<comment type="pathway">
    <text evidence="3 4">Sulfur metabolism; hydrogen sulfide biosynthesis; sulfite from sulfate.</text>
</comment>
<dbReference type="InterPro" id="IPR004511">
    <property type="entry name" value="PAPS/APS_Rdtase"/>
</dbReference>
<keyword evidence="4" id="KW-0479">Metal-binding</keyword>
<keyword evidence="4" id="KW-0411">Iron-sulfur</keyword>
<evidence type="ECO:0000313" key="7">
    <source>
        <dbReference type="Proteomes" id="UP000049455"/>
    </source>
</evidence>
<feature type="domain" description="Phosphoadenosine phosphosulphate reductase" evidence="5">
    <location>
        <begin position="41"/>
        <end position="208"/>
    </location>
</feature>
<comment type="similarity">
    <text evidence="1 4">Belongs to the PAPS reductase family. CysH subfamily.</text>
</comment>
<dbReference type="GO" id="GO:0019379">
    <property type="term" value="P:sulfate assimilation, phosphoadenylyl sulfate reduction by phosphoadenylyl-sulfate reductase (thioredoxin)"/>
    <property type="evidence" value="ECO:0007669"/>
    <property type="project" value="UniProtKB-UniRule"/>
</dbReference>
<dbReference type="OrthoDB" id="9794018at2"/>
<keyword evidence="7" id="KW-1185">Reference proteome</keyword>
<comment type="catalytic activity">
    <reaction evidence="4">
        <text>[thioredoxin]-disulfide + sulfite + AMP + 2 H(+) = adenosine 5'-phosphosulfate + [thioredoxin]-dithiol</text>
        <dbReference type="Rhea" id="RHEA:21976"/>
        <dbReference type="Rhea" id="RHEA-COMP:10698"/>
        <dbReference type="Rhea" id="RHEA-COMP:10700"/>
        <dbReference type="ChEBI" id="CHEBI:15378"/>
        <dbReference type="ChEBI" id="CHEBI:17359"/>
        <dbReference type="ChEBI" id="CHEBI:29950"/>
        <dbReference type="ChEBI" id="CHEBI:50058"/>
        <dbReference type="ChEBI" id="CHEBI:58243"/>
        <dbReference type="ChEBI" id="CHEBI:456215"/>
        <dbReference type="EC" id="1.8.4.10"/>
    </reaction>
</comment>
<organism evidence="6 7">
    <name type="scientific">Jannaschia seosinensis</name>
    <dbReference type="NCBI Taxonomy" id="313367"/>
    <lineage>
        <taxon>Bacteria</taxon>
        <taxon>Pseudomonadati</taxon>
        <taxon>Pseudomonadota</taxon>
        <taxon>Alphaproteobacteria</taxon>
        <taxon>Rhodobacterales</taxon>
        <taxon>Roseobacteraceae</taxon>
        <taxon>Jannaschia</taxon>
    </lineage>
</organism>
<dbReference type="Gene3D" id="3.40.50.620">
    <property type="entry name" value="HUPs"/>
    <property type="match status" value="1"/>
</dbReference>
<dbReference type="GO" id="GO:0051539">
    <property type="term" value="F:4 iron, 4 sulfur cluster binding"/>
    <property type="evidence" value="ECO:0007669"/>
    <property type="project" value="UniProtKB-UniRule"/>
</dbReference>
<dbReference type="InterPro" id="IPR014729">
    <property type="entry name" value="Rossmann-like_a/b/a_fold"/>
</dbReference>
<dbReference type="NCBIfam" id="TIGR00434">
    <property type="entry name" value="cysH"/>
    <property type="match status" value="1"/>
</dbReference>
<feature type="binding site" evidence="4">
    <location>
        <position position="123"/>
    </location>
    <ligand>
        <name>[4Fe-4S] cluster</name>
        <dbReference type="ChEBI" id="CHEBI:49883"/>
    </ligand>
</feature>
<feature type="binding site" evidence="4">
    <location>
        <position position="206"/>
    </location>
    <ligand>
        <name>[4Fe-4S] cluster</name>
        <dbReference type="ChEBI" id="CHEBI:49883"/>
    </ligand>
</feature>
<sequence length="246" mass="27082">MPLDAEIRLRERADRLNESYRHHSAVAVMSRALGDPDVGPIALVSSFGAESIVLLHMLSVMDRHAPVLFLETGMLFPETLTYQREVAERLNLTDMRVIRPDSADLFKADPEGDLNGRDPDACCALRKTRPLELALRGFDGWITGRKRFQGGTRAALDFFEAEGGLLKVNPLAHWEPADVADYMTNNRLPRHPLVAMGYPSIGCAPCTSRVAPGEDPRSGRWRGRAKTECGIHFVNGRPVPAATVAG</sequence>
<evidence type="ECO:0000313" key="6">
    <source>
        <dbReference type="EMBL" id="CUH29879.1"/>
    </source>
</evidence>
<evidence type="ECO:0000256" key="4">
    <source>
        <dbReference type="HAMAP-Rule" id="MF_00063"/>
    </source>
</evidence>
<dbReference type="GO" id="GO:0005737">
    <property type="term" value="C:cytoplasm"/>
    <property type="evidence" value="ECO:0007669"/>
    <property type="project" value="UniProtKB-SubCell"/>
</dbReference>